<evidence type="ECO:0000256" key="1">
    <source>
        <dbReference type="SAM" id="MobiDB-lite"/>
    </source>
</evidence>
<feature type="compositionally biased region" description="Pro residues" evidence="1">
    <location>
        <begin position="277"/>
        <end position="292"/>
    </location>
</feature>
<feature type="compositionally biased region" description="Low complexity" evidence="1">
    <location>
        <begin position="382"/>
        <end position="414"/>
    </location>
</feature>
<reference evidence="2" key="1">
    <citation type="journal article" date="2020" name="Fungal Divers.">
        <title>Resolving the Mortierellaceae phylogeny through synthesis of multi-gene phylogenetics and phylogenomics.</title>
        <authorList>
            <person name="Vandepol N."/>
            <person name="Liber J."/>
            <person name="Desiro A."/>
            <person name="Na H."/>
            <person name="Kennedy M."/>
            <person name="Barry K."/>
            <person name="Grigoriev I.V."/>
            <person name="Miller A.N."/>
            <person name="O'Donnell K."/>
            <person name="Stajich J.E."/>
            <person name="Bonito G."/>
        </authorList>
    </citation>
    <scope>NUCLEOTIDE SEQUENCE</scope>
    <source>
        <strain evidence="2">KOD1015</strain>
    </source>
</reference>
<feature type="compositionally biased region" description="Low complexity" evidence="1">
    <location>
        <begin position="310"/>
        <end position="319"/>
    </location>
</feature>
<feature type="region of interest" description="Disordered" evidence="1">
    <location>
        <begin position="338"/>
        <end position="366"/>
    </location>
</feature>
<feature type="compositionally biased region" description="Low complexity" evidence="1">
    <location>
        <begin position="518"/>
        <end position="557"/>
    </location>
</feature>
<feature type="region of interest" description="Disordered" evidence="1">
    <location>
        <begin position="211"/>
        <end position="322"/>
    </location>
</feature>
<name>A0A9P6G116_9FUNG</name>
<dbReference type="EMBL" id="JAABOA010000310">
    <property type="protein sequence ID" value="KAF9584866.1"/>
    <property type="molecule type" value="Genomic_DNA"/>
</dbReference>
<sequence length="580" mass="62343">MVRQQPTSSPSRSPASPSTPRTPRLPHQRPATDPTPSDVLSRNLQHLVLRNDDGLSPMPSRKSESRYIPPSVRLSDDAIEQYNLQLPFERLASTTRSGALFIKARPTQPESGRRYPSRAPTLQTMQKRPALDPLSKTSRPAMFAPNPAREPLPAAHHQRLQQFLYSHPQSPNPLREQLEQRLEQNQRPYPPQHTTHDLWMPSRPTVTARRASRVATPPQMEPVQRTRTPTGSPYTLIKQPLIDNSDNNSLTIHSPRTLRTPRRTPTRVPTEANPAPSLTPPRPLQLTPPPSVCPADSQDDPTTFADENISSSSPMPSHSYAPAITPSMEAMEDDLFETESVKSTTESVDTNKENLTPEVPDDLSNPFYSAKRVNMGMRKSNSTPAAASSTSSGTASTTTAMGTTTTALTENCLTPSGPSSTSMILRSKRTALGSISPWRWNNLDDHATLVGQSLHVKGGKGKAPIDNNLGAACKPGQTPISDWTDSYSRLHQGPPNAMDTIAAGPLSAPFPYMGGPSSLGSSAGAGSSSSGVGSSSSASSSSAMASSSSSSASMALGKNPRPQTPIKAADNHANSLAMYE</sequence>
<evidence type="ECO:0000313" key="2">
    <source>
        <dbReference type="EMBL" id="KAF9584866.1"/>
    </source>
</evidence>
<evidence type="ECO:0000313" key="3">
    <source>
        <dbReference type="Proteomes" id="UP000780801"/>
    </source>
</evidence>
<feature type="non-terminal residue" evidence="2">
    <location>
        <position position="580"/>
    </location>
</feature>
<comment type="caution">
    <text evidence="2">The sequence shown here is derived from an EMBL/GenBank/DDBJ whole genome shotgun (WGS) entry which is preliminary data.</text>
</comment>
<dbReference type="Proteomes" id="UP000780801">
    <property type="component" value="Unassembled WGS sequence"/>
</dbReference>
<organism evidence="2 3">
    <name type="scientific">Lunasporangiospora selenospora</name>
    <dbReference type="NCBI Taxonomy" id="979761"/>
    <lineage>
        <taxon>Eukaryota</taxon>
        <taxon>Fungi</taxon>
        <taxon>Fungi incertae sedis</taxon>
        <taxon>Mucoromycota</taxon>
        <taxon>Mortierellomycotina</taxon>
        <taxon>Mortierellomycetes</taxon>
        <taxon>Mortierellales</taxon>
        <taxon>Mortierellaceae</taxon>
        <taxon>Lunasporangiospora</taxon>
    </lineage>
</organism>
<dbReference type="AlphaFoldDB" id="A0A9P6G116"/>
<feature type="region of interest" description="Disordered" evidence="1">
    <location>
        <begin position="1"/>
        <end position="69"/>
    </location>
</feature>
<keyword evidence="3" id="KW-1185">Reference proteome</keyword>
<accession>A0A9P6G116</accession>
<gene>
    <name evidence="2" type="ORF">BGW38_004873</name>
</gene>
<feature type="compositionally biased region" description="Polar residues" evidence="1">
    <location>
        <begin position="242"/>
        <end position="254"/>
    </location>
</feature>
<proteinExistence type="predicted"/>
<feature type="compositionally biased region" description="Low complexity" evidence="1">
    <location>
        <begin position="1"/>
        <end position="22"/>
    </location>
</feature>
<feature type="compositionally biased region" description="Polar residues" evidence="1">
    <location>
        <begin position="34"/>
        <end position="44"/>
    </location>
</feature>
<feature type="region of interest" description="Disordered" evidence="1">
    <location>
        <begin position="518"/>
        <end position="580"/>
    </location>
</feature>
<feature type="region of interest" description="Disordered" evidence="1">
    <location>
        <begin position="378"/>
        <end position="421"/>
    </location>
</feature>
<protein>
    <submittedName>
        <fullName evidence="2">Uncharacterized protein</fullName>
    </submittedName>
</protein>
<dbReference type="OrthoDB" id="2448766at2759"/>